<dbReference type="EMBL" id="JAYMGO010000013">
    <property type="protein sequence ID" value="KAL1263087.1"/>
    <property type="molecule type" value="Genomic_DNA"/>
</dbReference>
<name>A0ABR3MDA3_9TELE</name>
<sequence>MIVRYRGIFCGQGHKRRVIQNEQGCCHLLDISPAFSLPVRSGDIQRWQGRSQGFSAGQCPRRPDVPNPRLPCCAGGRGSGGWGCGGAGCRRMVRVGPTPTG</sequence>
<evidence type="ECO:0000313" key="1">
    <source>
        <dbReference type="EMBL" id="KAL1263087.1"/>
    </source>
</evidence>
<reference evidence="1 2" key="1">
    <citation type="submission" date="2023-09" db="EMBL/GenBank/DDBJ databases">
        <authorList>
            <person name="Wang M."/>
        </authorList>
    </citation>
    <scope>NUCLEOTIDE SEQUENCE [LARGE SCALE GENOMIC DNA]</scope>
    <source>
        <strain evidence="1">GT-2023</strain>
        <tissue evidence="1">Liver</tissue>
    </source>
</reference>
<accession>A0ABR3MDA3</accession>
<comment type="caution">
    <text evidence="1">The sequence shown here is derived from an EMBL/GenBank/DDBJ whole genome shotgun (WGS) entry which is preliminary data.</text>
</comment>
<keyword evidence="2" id="KW-1185">Reference proteome</keyword>
<protein>
    <submittedName>
        <fullName evidence="1">Uncharacterized protein</fullName>
    </submittedName>
</protein>
<gene>
    <name evidence="1" type="ORF">QQF64_005826</name>
</gene>
<dbReference type="Proteomes" id="UP001558613">
    <property type="component" value="Unassembled WGS sequence"/>
</dbReference>
<evidence type="ECO:0000313" key="2">
    <source>
        <dbReference type="Proteomes" id="UP001558613"/>
    </source>
</evidence>
<organism evidence="1 2">
    <name type="scientific">Cirrhinus molitorella</name>
    <name type="common">mud carp</name>
    <dbReference type="NCBI Taxonomy" id="172907"/>
    <lineage>
        <taxon>Eukaryota</taxon>
        <taxon>Metazoa</taxon>
        <taxon>Chordata</taxon>
        <taxon>Craniata</taxon>
        <taxon>Vertebrata</taxon>
        <taxon>Euteleostomi</taxon>
        <taxon>Actinopterygii</taxon>
        <taxon>Neopterygii</taxon>
        <taxon>Teleostei</taxon>
        <taxon>Ostariophysi</taxon>
        <taxon>Cypriniformes</taxon>
        <taxon>Cyprinidae</taxon>
        <taxon>Labeoninae</taxon>
        <taxon>Labeonini</taxon>
        <taxon>Cirrhinus</taxon>
    </lineage>
</organism>
<proteinExistence type="predicted"/>